<comment type="caution">
    <text evidence="2">Lacks conserved residue(s) required for the propagation of feature annotation.</text>
</comment>
<keyword evidence="2 4" id="KW-0436">Ligase</keyword>
<keyword evidence="6" id="KW-1185">Reference proteome</keyword>
<dbReference type="RefSeq" id="WP_183501329.1">
    <property type="nucleotide sequence ID" value="NZ_BSPG01000005.1"/>
</dbReference>
<dbReference type="Proteomes" id="UP000517759">
    <property type="component" value="Unassembled WGS sequence"/>
</dbReference>
<dbReference type="GO" id="GO:0009102">
    <property type="term" value="P:biotin biosynthetic process"/>
    <property type="evidence" value="ECO:0007669"/>
    <property type="project" value="UniProtKB-UniRule"/>
</dbReference>
<proteinExistence type="inferred from homology"/>
<keyword evidence="2" id="KW-0067">ATP-binding</keyword>
<comment type="subcellular location">
    <subcellularLocation>
        <location evidence="2">Cytoplasm</location>
    </subcellularLocation>
</comment>
<reference evidence="3" key="1">
    <citation type="journal article" date="2014" name="Int. J. Syst. Evol. Microbiol.">
        <title>Complete genome of a new Firmicutes species belonging to the dominant human colonic microbiota ('Ruminococcus bicirculans') reveals two chromosomes and a selective capacity to utilize plant glucans.</title>
        <authorList>
            <consortium name="NISC Comparative Sequencing Program"/>
            <person name="Wegmann U."/>
            <person name="Louis P."/>
            <person name="Goesmann A."/>
            <person name="Henrissat B."/>
            <person name="Duncan S.H."/>
            <person name="Flint H.J."/>
        </authorList>
    </citation>
    <scope>NUCLEOTIDE SEQUENCE</scope>
    <source>
        <strain evidence="3">NBRC 107710</strain>
    </source>
</reference>
<feature type="binding site" evidence="2">
    <location>
        <begin position="191"/>
        <end position="192"/>
    </location>
    <ligand>
        <name>ATP</name>
        <dbReference type="ChEBI" id="CHEBI:30616"/>
    </ligand>
</feature>
<evidence type="ECO:0000256" key="2">
    <source>
        <dbReference type="HAMAP-Rule" id="MF_00336"/>
    </source>
</evidence>
<reference evidence="3" key="4">
    <citation type="submission" date="2023-01" db="EMBL/GenBank/DDBJ databases">
        <title>Draft genome sequence of Methylobacterium brachythecii strain NBRC 107710.</title>
        <authorList>
            <person name="Sun Q."/>
            <person name="Mori K."/>
        </authorList>
    </citation>
    <scope>NUCLEOTIDE SEQUENCE</scope>
    <source>
        <strain evidence="3">NBRC 107710</strain>
    </source>
</reference>
<dbReference type="InterPro" id="IPR027417">
    <property type="entry name" value="P-loop_NTPase"/>
</dbReference>
<feature type="binding site" evidence="2">
    <location>
        <position position="61"/>
    </location>
    <ligand>
        <name>ATP</name>
        <dbReference type="ChEBI" id="CHEBI:30616"/>
    </ligand>
</feature>
<comment type="subunit">
    <text evidence="2">Homodimer.</text>
</comment>
<keyword evidence="2" id="KW-0547">Nucleotide-binding</keyword>
<evidence type="ECO:0000313" key="3">
    <source>
        <dbReference type="EMBL" id="GLS43440.1"/>
    </source>
</evidence>
<dbReference type="Proteomes" id="UP001156881">
    <property type="component" value="Unassembled WGS sequence"/>
</dbReference>
<gene>
    <name evidence="2 3" type="primary">bioD</name>
    <name evidence="3" type="ORF">GCM10007884_14250</name>
    <name evidence="4" type="ORF">GGR33_000042</name>
</gene>
<feature type="active site" evidence="2">
    <location>
        <position position="43"/>
    </location>
</feature>
<dbReference type="Gene3D" id="3.40.50.300">
    <property type="entry name" value="P-loop containing nucleotide triphosphate hydrolases"/>
    <property type="match status" value="1"/>
</dbReference>
<dbReference type="PANTHER" id="PTHR43210">
    <property type="entry name" value="DETHIOBIOTIN SYNTHETASE"/>
    <property type="match status" value="1"/>
</dbReference>
<comment type="caution">
    <text evidence="4">The sequence shown here is derived from an EMBL/GenBank/DDBJ whole genome shotgun (WGS) entry which is preliminary data.</text>
</comment>
<dbReference type="PANTHER" id="PTHR43210:SF5">
    <property type="entry name" value="DETHIOBIOTIN SYNTHETASE"/>
    <property type="match status" value="1"/>
</dbReference>
<feature type="binding site" evidence="2">
    <location>
        <begin position="18"/>
        <end position="23"/>
    </location>
    <ligand>
        <name>ATP</name>
        <dbReference type="ChEBI" id="CHEBI:30616"/>
    </ligand>
</feature>
<name>A0A7W6F4Q5_9HYPH</name>
<dbReference type="NCBIfam" id="TIGR00347">
    <property type="entry name" value="bioD"/>
    <property type="match status" value="1"/>
</dbReference>
<dbReference type="EMBL" id="JACIDN010000001">
    <property type="protein sequence ID" value="MBB3900562.1"/>
    <property type="molecule type" value="Genomic_DNA"/>
</dbReference>
<dbReference type="AlphaFoldDB" id="A0A7W6F4Q5"/>
<keyword evidence="2" id="KW-0479">Metal-binding</keyword>
<dbReference type="Pfam" id="PF13500">
    <property type="entry name" value="AAA_26"/>
    <property type="match status" value="1"/>
</dbReference>
<evidence type="ECO:0000256" key="1">
    <source>
        <dbReference type="ARBA" id="ARBA00022756"/>
    </source>
</evidence>
<dbReference type="GO" id="GO:0004141">
    <property type="term" value="F:dethiobiotin synthase activity"/>
    <property type="evidence" value="ECO:0007669"/>
    <property type="project" value="UniProtKB-UniRule"/>
</dbReference>
<accession>A0A7W6F4Q5</accession>
<evidence type="ECO:0000313" key="4">
    <source>
        <dbReference type="EMBL" id="MBB3900562.1"/>
    </source>
</evidence>
<evidence type="ECO:0000313" key="5">
    <source>
        <dbReference type="Proteomes" id="UP000517759"/>
    </source>
</evidence>
<dbReference type="GO" id="GO:0005524">
    <property type="term" value="F:ATP binding"/>
    <property type="evidence" value="ECO:0007669"/>
    <property type="project" value="UniProtKB-UniRule"/>
</dbReference>
<reference evidence="6" key="2">
    <citation type="journal article" date="2019" name="Int. J. Syst. Evol. Microbiol.">
        <title>The Global Catalogue of Microorganisms (GCM) 10K type strain sequencing project: providing services to taxonomists for standard genome sequencing and annotation.</title>
        <authorList>
            <consortium name="The Broad Institute Genomics Platform"/>
            <consortium name="The Broad Institute Genome Sequencing Center for Infectious Disease"/>
            <person name="Wu L."/>
            <person name="Ma J."/>
        </authorList>
    </citation>
    <scope>NUCLEOTIDE SEQUENCE [LARGE SCALE GENOMIC DNA]</scope>
    <source>
        <strain evidence="6">NBRC 107710</strain>
    </source>
</reference>
<keyword evidence="2" id="KW-0963">Cytoplasm</keyword>
<keyword evidence="1 2" id="KW-0093">Biotin biosynthesis</keyword>
<feature type="binding site" evidence="2">
    <location>
        <position position="22"/>
    </location>
    <ligand>
        <name>Mg(2+)</name>
        <dbReference type="ChEBI" id="CHEBI:18420"/>
    </ligand>
</feature>
<comment type="function">
    <text evidence="2">Catalyzes a mechanistically unusual reaction, the ATP-dependent insertion of CO2 between the N7 and N8 nitrogen atoms of 7,8-diaminopelargonic acid (DAPA, also called 7,8-diammoniononanoate) to form a ureido ring.</text>
</comment>
<dbReference type="SUPFAM" id="SSF52540">
    <property type="entry name" value="P-loop containing nucleoside triphosphate hydrolases"/>
    <property type="match status" value="1"/>
</dbReference>
<comment type="cofactor">
    <cofactor evidence="2">
        <name>Mg(2+)</name>
        <dbReference type="ChEBI" id="CHEBI:18420"/>
    </cofactor>
</comment>
<evidence type="ECO:0000313" key="6">
    <source>
        <dbReference type="Proteomes" id="UP001156881"/>
    </source>
</evidence>
<dbReference type="HAMAP" id="MF_00336">
    <property type="entry name" value="BioD"/>
    <property type="match status" value="1"/>
</dbReference>
<feature type="binding site" evidence="2">
    <location>
        <begin position="131"/>
        <end position="134"/>
    </location>
    <ligand>
        <name>ATP</name>
        <dbReference type="ChEBI" id="CHEBI:30616"/>
    </ligand>
</feature>
<protein>
    <recommendedName>
        <fullName evidence="2">ATP-dependent dethiobiotin synthetase BioD</fullName>
        <ecNumber evidence="2">6.3.3.3</ecNumber>
    </recommendedName>
    <alternativeName>
        <fullName evidence="2">DTB synthetase</fullName>
        <shortName evidence="2">DTBS</shortName>
    </alternativeName>
    <alternativeName>
        <fullName evidence="2">Dethiobiotin synthase</fullName>
    </alternativeName>
</protein>
<comment type="similarity">
    <text evidence="2">Belongs to the dethiobiotin synthetase family.</text>
</comment>
<dbReference type="EMBL" id="BSPG01000005">
    <property type="protein sequence ID" value="GLS43440.1"/>
    <property type="molecule type" value="Genomic_DNA"/>
</dbReference>
<comment type="pathway">
    <text evidence="2">Cofactor biosynthesis; biotin biosynthesis; biotin from 7,8-diaminononanoate: step 1/2.</text>
</comment>
<dbReference type="CDD" id="cd03109">
    <property type="entry name" value="DTBS"/>
    <property type="match status" value="1"/>
</dbReference>
<dbReference type="UniPathway" id="UPA00078">
    <property type="reaction ID" value="UER00161"/>
</dbReference>
<dbReference type="GO" id="GO:0005829">
    <property type="term" value="C:cytosol"/>
    <property type="evidence" value="ECO:0007669"/>
    <property type="project" value="TreeGrafter"/>
</dbReference>
<feature type="binding site" evidence="2">
    <location>
        <position position="61"/>
    </location>
    <ligand>
        <name>Mg(2+)</name>
        <dbReference type="ChEBI" id="CHEBI:18420"/>
    </ligand>
</feature>
<dbReference type="GO" id="GO:0000287">
    <property type="term" value="F:magnesium ion binding"/>
    <property type="evidence" value="ECO:0007669"/>
    <property type="project" value="UniProtKB-UniRule"/>
</dbReference>
<comment type="catalytic activity">
    <reaction evidence="2">
        <text>(7R,8S)-7,8-diammoniononanoate + CO2 + ATP = (4R,5S)-dethiobiotin + ADP + phosphate + 3 H(+)</text>
        <dbReference type="Rhea" id="RHEA:15805"/>
        <dbReference type="ChEBI" id="CHEBI:15378"/>
        <dbReference type="ChEBI" id="CHEBI:16526"/>
        <dbReference type="ChEBI" id="CHEBI:30616"/>
        <dbReference type="ChEBI" id="CHEBI:43474"/>
        <dbReference type="ChEBI" id="CHEBI:149469"/>
        <dbReference type="ChEBI" id="CHEBI:149473"/>
        <dbReference type="ChEBI" id="CHEBI:456216"/>
        <dbReference type="EC" id="6.3.3.3"/>
    </reaction>
</comment>
<organism evidence="4 5">
    <name type="scientific">Methylobacterium brachythecii</name>
    <dbReference type="NCBI Taxonomy" id="1176177"/>
    <lineage>
        <taxon>Bacteria</taxon>
        <taxon>Pseudomonadati</taxon>
        <taxon>Pseudomonadota</taxon>
        <taxon>Alphaproteobacteria</taxon>
        <taxon>Hyphomicrobiales</taxon>
        <taxon>Methylobacteriaceae</taxon>
        <taxon>Methylobacterium</taxon>
    </lineage>
</organism>
<reference evidence="4 5" key="3">
    <citation type="submission" date="2020-08" db="EMBL/GenBank/DDBJ databases">
        <title>Genomic Encyclopedia of Type Strains, Phase IV (KMG-IV): sequencing the most valuable type-strain genomes for metagenomic binning, comparative biology and taxonomic classification.</title>
        <authorList>
            <person name="Goeker M."/>
        </authorList>
    </citation>
    <scope>NUCLEOTIDE SEQUENCE [LARGE SCALE GENOMIC DNA]</scope>
    <source>
        <strain evidence="4 5">DSM 24105</strain>
    </source>
</reference>
<feature type="binding site" evidence="2">
    <location>
        <position position="131"/>
    </location>
    <ligand>
        <name>Mg(2+)</name>
        <dbReference type="ChEBI" id="CHEBI:18420"/>
    </ligand>
</feature>
<feature type="binding site" evidence="2">
    <location>
        <position position="47"/>
    </location>
    <ligand>
        <name>substrate</name>
    </ligand>
</feature>
<sequence length="238" mass="24785">MSATPRRRALFIAGAGTEIGKTYATAALTRRLREQGRHVLTLKPLASGVPPIDDPAFAESDTAILLAAQGLSVATETVEACSPWRFSAPLAPDQAAAREGRKLHLDELVTWCERQLPPHRQPHPDMTVLIEGVGGLMSPITADATGLDWLKQLGLPALLVSGSYLGAISHALTAIETLKAHGVPLAGVVVSESTDAPTPPEVVSEAIARRVEVTVGIVPRGGAFPGGLADALLQGPLG</sequence>
<keyword evidence="2" id="KW-0460">Magnesium</keyword>
<dbReference type="EC" id="6.3.3.3" evidence="2"/>
<dbReference type="InterPro" id="IPR004472">
    <property type="entry name" value="DTB_synth_BioD"/>
</dbReference>
<dbReference type="PIRSF" id="PIRSF006755">
    <property type="entry name" value="DTB_synth"/>
    <property type="match status" value="1"/>
</dbReference>